<evidence type="ECO:0000256" key="3">
    <source>
        <dbReference type="ARBA" id="ARBA00022705"/>
    </source>
</evidence>
<accession>A0ABX0P447</accession>
<keyword evidence="6" id="KW-0347">Helicase</keyword>
<evidence type="ECO:0000259" key="13">
    <source>
        <dbReference type="PROSITE" id="PS51199"/>
    </source>
</evidence>
<dbReference type="InterPro" id="IPR036185">
    <property type="entry name" value="DNA_heli_DnaB-like_N_sf"/>
</dbReference>
<comment type="catalytic activity">
    <reaction evidence="11">
        <text>ATP + H2O = ADP + phosphate + H(+)</text>
        <dbReference type="Rhea" id="RHEA:13065"/>
        <dbReference type="ChEBI" id="CHEBI:15377"/>
        <dbReference type="ChEBI" id="CHEBI:15378"/>
        <dbReference type="ChEBI" id="CHEBI:30616"/>
        <dbReference type="ChEBI" id="CHEBI:43474"/>
        <dbReference type="ChEBI" id="CHEBI:456216"/>
        <dbReference type="EC" id="5.6.2.3"/>
    </reaction>
</comment>
<dbReference type="InterPro" id="IPR007694">
    <property type="entry name" value="DNA_helicase_DnaB-like_C"/>
</dbReference>
<dbReference type="Pfam" id="PF00772">
    <property type="entry name" value="DnaB"/>
    <property type="match status" value="1"/>
</dbReference>
<organism evidence="14 15">
    <name type="scientific">Massilia mucilaginosa</name>
    <dbReference type="NCBI Taxonomy" id="2609282"/>
    <lineage>
        <taxon>Bacteria</taxon>
        <taxon>Pseudomonadati</taxon>
        <taxon>Pseudomonadota</taxon>
        <taxon>Betaproteobacteria</taxon>
        <taxon>Burkholderiales</taxon>
        <taxon>Oxalobacteraceae</taxon>
        <taxon>Telluria group</taxon>
        <taxon>Massilia</taxon>
    </lineage>
</organism>
<keyword evidence="4" id="KW-0547">Nucleotide-binding</keyword>
<gene>
    <name evidence="14" type="ORF">F2P45_31665</name>
</gene>
<dbReference type="PANTHER" id="PTHR30153:SF2">
    <property type="entry name" value="REPLICATIVE DNA HELICASE"/>
    <property type="match status" value="1"/>
</dbReference>
<dbReference type="PANTHER" id="PTHR30153">
    <property type="entry name" value="REPLICATIVE DNA HELICASE DNAB"/>
    <property type="match status" value="1"/>
</dbReference>
<dbReference type="EC" id="5.6.2.3" evidence="10"/>
<evidence type="ECO:0000256" key="6">
    <source>
        <dbReference type="ARBA" id="ARBA00022806"/>
    </source>
</evidence>
<keyword evidence="7" id="KW-0067">ATP-binding</keyword>
<dbReference type="InterPro" id="IPR016136">
    <property type="entry name" value="DNA_helicase_N/primase_C"/>
</dbReference>
<comment type="caution">
    <text evidence="14">The sequence shown here is derived from an EMBL/GenBank/DDBJ whole genome shotgun (WGS) entry which is preliminary data.</text>
</comment>
<dbReference type="InterPro" id="IPR007693">
    <property type="entry name" value="DNA_helicase_DnaB-like_N"/>
</dbReference>
<dbReference type="InterPro" id="IPR027417">
    <property type="entry name" value="P-loop_NTPase"/>
</dbReference>
<dbReference type="SUPFAM" id="SSF52540">
    <property type="entry name" value="P-loop containing nucleoside triphosphate hydrolases"/>
    <property type="match status" value="1"/>
</dbReference>
<evidence type="ECO:0000313" key="14">
    <source>
        <dbReference type="EMBL" id="NHZ93525.1"/>
    </source>
</evidence>
<dbReference type="EMBL" id="WHJH01000078">
    <property type="protein sequence ID" value="NHZ93525.1"/>
    <property type="molecule type" value="Genomic_DNA"/>
</dbReference>
<evidence type="ECO:0000256" key="7">
    <source>
        <dbReference type="ARBA" id="ARBA00022840"/>
    </source>
</evidence>
<reference evidence="14 15" key="1">
    <citation type="submission" date="2019-10" db="EMBL/GenBank/DDBJ databases">
        <title>Taxonomy of Antarctic Massilia spp.: description of Massilia rubra sp. nov., Massilia aquatica sp. nov., Massilia mucilaginosa sp. nov., Massilia frigida sp. nov. isolated from streams, lakes and regoliths.</title>
        <authorList>
            <person name="Holochova P."/>
            <person name="Sedlacek I."/>
            <person name="Kralova S."/>
            <person name="Maslanova I."/>
            <person name="Busse H.-J."/>
            <person name="Stankova E."/>
            <person name="Vrbovska V."/>
            <person name="Kovarovic V."/>
            <person name="Bartak M."/>
            <person name="Svec P."/>
            <person name="Pantucek R."/>
        </authorList>
    </citation>
    <scope>NUCLEOTIDE SEQUENCE [LARGE SCALE GENOMIC DNA]</scope>
    <source>
        <strain evidence="14 15">CCM 8733</strain>
    </source>
</reference>
<keyword evidence="9" id="KW-0413">Isomerase</keyword>
<evidence type="ECO:0000256" key="4">
    <source>
        <dbReference type="ARBA" id="ARBA00022741"/>
    </source>
</evidence>
<dbReference type="CDD" id="cd00984">
    <property type="entry name" value="DnaB_C"/>
    <property type="match status" value="1"/>
</dbReference>
<protein>
    <recommendedName>
        <fullName evidence="10">DNA 5'-3' helicase</fullName>
        <ecNumber evidence="10">5.6.2.3</ecNumber>
    </recommendedName>
</protein>
<feature type="domain" description="SF4 helicase" evidence="13">
    <location>
        <begin position="187"/>
        <end position="457"/>
    </location>
</feature>
<evidence type="ECO:0000256" key="11">
    <source>
        <dbReference type="ARBA" id="ARBA00048954"/>
    </source>
</evidence>
<keyword evidence="3" id="KW-0235">DNA replication</keyword>
<dbReference type="PROSITE" id="PS51199">
    <property type="entry name" value="SF4_HELICASE"/>
    <property type="match status" value="1"/>
</dbReference>
<dbReference type="Gene3D" id="1.10.860.10">
    <property type="entry name" value="DNAb Helicase, Chain A"/>
    <property type="match status" value="1"/>
</dbReference>
<name>A0ABX0P447_9BURK</name>
<proteinExistence type="inferred from homology"/>
<evidence type="ECO:0000256" key="12">
    <source>
        <dbReference type="SAM" id="MobiDB-lite"/>
    </source>
</evidence>
<dbReference type="Gene3D" id="3.40.50.300">
    <property type="entry name" value="P-loop containing nucleotide triphosphate hydrolases"/>
    <property type="match status" value="1"/>
</dbReference>
<feature type="region of interest" description="Disordered" evidence="12">
    <location>
        <begin position="454"/>
        <end position="474"/>
    </location>
</feature>
<keyword evidence="5" id="KW-0378">Hydrolase</keyword>
<evidence type="ECO:0000256" key="8">
    <source>
        <dbReference type="ARBA" id="ARBA00023125"/>
    </source>
</evidence>
<keyword evidence="8" id="KW-0238">DNA-binding</keyword>
<keyword evidence="2" id="KW-0639">Primosome</keyword>
<sequence>MEYEGFAYPRFNQRRDFLNSLGLMDRLLSIRAEQAVLGALLADNDALDRTPDLDASQFYRNDHRLIFEEIRRQVVAGHRADPLTVYEKLADKVDDCLRYLATLRQSSVSAANIAHHAAIVTDKASKRALVALSDEMRELAASHQSAASCVDLMASRLETLAHRKTSGEPMRMDSMLSDYADVLQQRMDGTIKPISTGHRDLDSMLDGGLERGTLTVIAARPGMGKTAAGLGIARNVAGWGSSLFLSMEMARNQVNDRNIAAMGCIPIKWLRKPSEADSPGSQNTFHWTAMTHAFKKSQELNLFIDDKTGLNMLEIRAKARAVKRKAGLDLIVVDQLSFIVGGKSDKSYEAVGEHTRALVALAKELDCAVVLLCQLNRECEKRTNRRPIMADLAVSGSIEQDAANILFLYRDEVYNPDTPDKGLCEVQSVKQRQGEPGTIALGYIGNQTRFDDLPYPWRPHSREEKPARRGFGAG</sequence>
<dbReference type="Pfam" id="PF03796">
    <property type="entry name" value="DnaB_C"/>
    <property type="match status" value="1"/>
</dbReference>
<evidence type="ECO:0000256" key="10">
    <source>
        <dbReference type="ARBA" id="ARBA00044969"/>
    </source>
</evidence>
<dbReference type="SUPFAM" id="SSF48024">
    <property type="entry name" value="N-terminal domain of DnaB helicase"/>
    <property type="match status" value="1"/>
</dbReference>
<evidence type="ECO:0000256" key="9">
    <source>
        <dbReference type="ARBA" id="ARBA00023235"/>
    </source>
</evidence>
<evidence type="ECO:0000256" key="2">
    <source>
        <dbReference type="ARBA" id="ARBA00022515"/>
    </source>
</evidence>
<dbReference type="Proteomes" id="UP000609726">
    <property type="component" value="Unassembled WGS sequence"/>
</dbReference>
<evidence type="ECO:0000256" key="5">
    <source>
        <dbReference type="ARBA" id="ARBA00022801"/>
    </source>
</evidence>
<evidence type="ECO:0000256" key="1">
    <source>
        <dbReference type="ARBA" id="ARBA00008428"/>
    </source>
</evidence>
<keyword evidence="15" id="KW-1185">Reference proteome</keyword>
<evidence type="ECO:0000313" key="15">
    <source>
        <dbReference type="Proteomes" id="UP000609726"/>
    </source>
</evidence>
<comment type="similarity">
    <text evidence="1">Belongs to the helicase family. DnaB subfamily.</text>
</comment>